<gene>
    <name evidence="1" type="ORF">CPELLU_LOCUS13697</name>
</gene>
<dbReference type="AlphaFoldDB" id="A0A9N9IFY7"/>
<sequence length="102" mass="11936">MSCFLVEQMKEGLYYTINQSLVEEVKLLTNYKPIPSEDLEDEPDAIALYAIYLLERLNQDVIKEVWKVSRVTSDRTNYFIFLLADGLYSCTCLLQQRKELVC</sequence>
<protein>
    <submittedName>
        <fullName evidence="1">6228_t:CDS:1</fullName>
    </submittedName>
</protein>
<keyword evidence="2" id="KW-1185">Reference proteome</keyword>
<proteinExistence type="predicted"/>
<comment type="caution">
    <text evidence="1">The sequence shown here is derived from an EMBL/GenBank/DDBJ whole genome shotgun (WGS) entry which is preliminary data.</text>
</comment>
<dbReference type="EMBL" id="CAJVQA010015004">
    <property type="protein sequence ID" value="CAG8734454.1"/>
    <property type="molecule type" value="Genomic_DNA"/>
</dbReference>
<evidence type="ECO:0000313" key="1">
    <source>
        <dbReference type="EMBL" id="CAG8734454.1"/>
    </source>
</evidence>
<dbReference type="Proteomes" id="UP000789759">
    <property type="component" value="Unassembled WGS sequence"/>
</dbReference>
<name>A0A9N9IFY7_9GLOM</name>
<evidence type="ECO:0000313" key="2">
    <source>
        <dbReference type="Proteomes" id="UP000789759"/>
    </source>
</evidence>
<dbReference type="OrthoDB" id="10441292at2759"/>
<organism evidence="1 2">
    <name type="scientific">Cetraspora pellucida</name>
    <dbReference type="NCBI Taxonomy" id="1433469"/>
    <lineage>
        <taxon>Eukaryota</taxon>
        <taxon>Fungi</taxon>
        <taxon>Fungi incertae sedis</taxon>
        <taxon>Mucoromycota</taxon>
        <taxon>Glomeromycotina</taxon>
        <taxon>Glomeromycetes</taxon>
        <taxon>Diversisporales</taxon>
        <taxon>Gigasporaceae</taxon>
        <taxon>Cetraspora</taxon>
    </lineage>
</organism>
<accession>A0A9N9IFY7</accession>
<reference evidence="1" key="1">
    <citation type="submission" date="2021-06" db="EMBL/GenBank/DDBJ databases">
        <authorList>
            <person name="Kallberg Y."/>
            <person name="Tangrot J."/>
            <person name="Rosling A."/>
        </authorList>
    </citation>
    <scope>NUCLEOTIDE SEQUENCE</scope>
    <source>
        <strain evidence="1">FL966</strain>
    </source>
</reference>